<proteinExistence type="predicted"/>
<comment type="caution">
    <text evidence="1">The sequence shown here is derived from an EMBL/GenBank/DDBJ whole genome shotgun (WGS) entry which is preliminary data.</text>
</comment>
<dbReference type="AlphaFoldDB" id="X1NKQ6"/>
<name>X1NKQ6_9ZZZZ</name>
<feature type="non-terminal residue" evidence="1">
    <location>
        <position position="1"/>
    </location>
</feature>
<sequence>HGGLAVVRSCFEKAKDLGRNKIMIRNVEEVKF</sequence>
<protein>
    <submittedName>
        <fullName evidence="1">Uncharacterized protein</fullName>
    </submittedName>
</protein>
<gene>
    <name evidence="1" type="ORF">S06H3_36818</name>
</gene>
<dbReference type="EMBL" id="BARV01022320">
    <property type="protein sequence ID" value="GAI19269.1"/>
    <property type="molecule type" value="Genomic_DNA"/>
</dbReference>
<evidence type="ECO:0000313" key="1">
    <source>
        <dbReference type="EMBL" id="GAI19269.1"/>
    </source>
</evidence>
<accession>X1NKQ6</accession>
<organism evidence="1">
    <name type="scientific">marine sediment metagenome</name>
    <dbReference type="NCBI Taxonomy" id="412755"/>
    <lineage>
        <taxon>unclassified sequences</taxon>
        <taxon>metagenomes</taxon>
        <taxon>ecological metagenomes</taxon>
    </lineage>
</organism>
<reference evidence="1" key="1">
    <citation type="journal article" date="2014" name="Front. Microbiol.">
        <title>High frequency of phylogenetically diverse reductive dehalogenase-homologous genes in deep subseafloor sedimentary metagenomes.</title>
        <authorList>
            <person name="Kawai M."/>
            <person name="Futagami T."/>
            <person name="Toyoda A."/>
            <person name="Takaki Y."/>
            <person name="Nishi S."/>
            <person name="Hori S."/>
            <person name="Arai W."/>
            <person name="Tsubouchi T."/>
            <person name="Morono Y."/>
            <person name="Uchiyama I."/>
            <person name="Ito T."/>
            <person name="Fujiyama A."/>
            <person name="Inagaki F."/>
            <person name="Takami H."/>
        </authorList>
    </citation>
    <scope>NUCLEOTIDE SEQUENCE</scope>
    <source>
        <strain evidence="1">Expedition CK06-06</strain>
    </source>
</reference>